<keyword evidence="8" id="KW-0436">Ligase</keyword>
<dbReference type="RefSeq" id="WP_272744770.1">
    <property type="nucleotide sequence ID" value="NZ_JAQQKV010000002.1"/>
</dbReference>
<comment type="subcellular location">
    <subcellularLocation>
        <location evidence="1">Membrane</location>
        <topology evidence="1">Multi-pass membrane protein</topology>
    </subcellularLocation>
</comment>
<feature type="transmembrane region" description="Helical" evidence="6">
    <location>
        <begin position="331"/>
        <end position="350"/>
    </location>
</feature>
<feature type="transmembrane region" description="Helical" evidence="6">
    <location>
        <begin position="41"/>
        <end position="59"/>
    </location>
</feature>
<feature type="transmembrane region" description="Helical" evidence="6">
    <location>
        <begin position="71"/>
        <end position="90"/>
    </location>
</feature>
<feature type="transmembrane region" description="Helical" evidence="6">
    <location>
        <begin position="362"/>
        <end position="377"/>
    </location>
</feature>
<dbReference type="PANTHER" id="PTHR37422">
    <property type="entry name" value="TEICHURONIC ACID BIOSYNTHESIS PROTEIN TUAE"/>
    <property type="match status" value="1"/>
</dbReference>
<dbReference type="Proteomes" id="UP001218579">
    <property type="component" value="Unassembled WGS sequence"/>
</dbReference>
<evidence type="ECO:0000313" key="8">
    <source>
        <dbReference type="EMBL" id="MDC7676432.1"/>
    </source>
</evidence>
<feature type="compositionally biased region" description="Low complexity" evidence="5">
    <location>
        <begin position="424"/>
        <end position="436"/>
    </location>
</feature>
<feature type="transmembrane region" description="Helical" evidence="6">
    <location>
        <begin position="96"/>
        <end position="113"/>
    </location>
</feature>
<keyword evidence="3 6" id="KW-1133">Transmembrane helix</keyword>
<sequence length="436" mass="48329">MTTTHREGRRVPYDPGIILRINIPIVLTFLCLAALMLEPLFTSAAALAFLIFGAFLMLHRTKLSLTTLNKHWFLLILPVYCLLSVFWSQYPAVSARQGFQLALSLIIAIVIASRVPARNLFFILFVCNVMVLGLCLLFGARPSGAAWQGIFASKNAFATVIAMVFLFSLAMLYEKRMKLTLKIVALGIMSICPFLLLKAQSAGVIMGLVPPVLLMVLFQMTRGWKPVQRIAMLTFGTWAAIVAGLALAPYFSDIFASVLRHFGKDPTLTGRTELWDIAFAHIAEHPLLGIGYRAYWVVGNPDAEALWLKFGVKSGGGFHFHNLYISNAVEIGLIGVAIQSIILYGTFIAAIHKLIMTPSTEKMFFVMFLLFIIYRSFGEVQLFFGFSDVSILIYAICVYSLKKEQPEPRPSSRTRRTRRAVHGPAPAAAPEPEASA</sequence>
<accession>A0ABT5HJK6</accession>
<feature type="transmembrane region" description="Helical" evidence="6">
    <location>
        <begin position="202"/>
        <end position="218"/>
    </location>
</feature>
<feature type="transmembrane region" description="Helical" evidence="6">
    <location>
        <begin position="146"/>
        <end position="172"/>
    </location>
</feature>
<dbReference type="PANTHER" id="PTHR37422:SF13">
    <property type="entry name" value="LIPOPOLYSACCHARIDE BIOSYNTHESIS PROTEIN PA4999-RELATED"/>
    <property type="match status" value="1"/>
</dbReference>
<feature type="transmembrane region" description="Helical" evidence="6">
    <location>
        <begin position="17"/>
        <end position="35"/>
    </location>
</feature>
<feature type="compositionally biased region" description="Basic residues" evidence="5">
    <location>
        <begin position="412"/>
        <end position="421"/>
    </location>
</feature>
<keyword evidence="4 6" id="KW-0472">Membrane</keyword>
<reference evidence="8 9" key="1">
    <citation type="submission" date="2023-01" db="EMBL/GenBank/DDBJ databases">
        <title>Novel species of the genus Asticcacaulis isolated from rivers.</title>
        <authorList>
            <person name="Lu H."/>
        </authorList>
    </citation>
    <scope>NUCLEOTIDE SEQUENCE [LARGE SCALE GENOMIC DNA]</scope>
    <source>
        <strain evidence="8 9">LKC15W</strain>
    </source>
</reference>
<comment type="caution">
    <text evidence="8">The sequence shown here is derived from an EMBL/GenBank/DDBJ whole genome shotgun (WGS) entry which is preliminary data.</text>
</comment>
<evidence type="ECO:0000256" key="5">
    <source>
        <dbReference type="SAM" id="MobiDB-lite"/>
    </source>
</evidence>
<evidence type="ECO:0000259" key="7">
    <source>
        <dbReference type="Pfam" id="PF04932"/>
    </source>
</evidence>
<dbReference type="InterPro" id="IPR051533">
    <property type="entry name" value="WaaL-like"/>
</dbReference>
<keyword evidence="9" id="KW-1185">Reference proteome</keyword>
<evidence type="ECO:0000313" key="9">
    <source>
        <dbReference type="Proteomes" id="UP001218579"/>
    </source>
</evidence>
<dbReference type="GO" id="GO:0016874">
    <property type="term" value="F:ligase activity"/>
    <property type="evidence" value="ECO:0007669"/>
    <property type="project" value="UniProtKB-KW"/>
</dbReference>
<name>A0ABT5HJK6_9CAUL</name>
<protein>
    <submittedName>
        <fullName evidence="8">O-antigen ligase</fullName>
    </submittedName>
</protein>
<gene>
    <name evidence="8" type="ORF">PQU98_09845</name>
</gene>
<feature type="region of interest" description="Disordered" evidence="5">
    <location>
        <begin position="404"/>
        <end position="436"/>
    </location>
</feature>
<keyword evidence="2 6" id="KW-0812">Transmembrane</keyword>
<evidence type="ECO:0000256" key="4">
    <source>
        <dbReference type="ARBA" id="ARBA00023136"/>
    </source>
</evidence>
<evidence type="ECO:0000256" key="3">
    <source>
        <dbReference type="ARBA" id="ARBA00022989"/>
    </source>
</evidence>
<evidence type="ECO:0000256" key="6">
    <source>
        <dbReference type="SAM" id="Phobius"/>
    </source>
</evidence>
<feature type="domain" description="O-antigen ligase-related" evidence="7">
    <location>
        <begin position="191"/>
        <end position="338"/>
    </location>
</feature>
<dbReference type="InterPro" id="IPR007016">
    <property type="entry name" value="O-antigen_ligase-rel_domated"/>
</dbReference>
<dbReference type="Pfam" id="PF04932">
    <property type="entry name" value="Wzy_C"/>
    <property type="match status" value="1"/>
</dbReference>
<feature type="transmembrane region" description="Helical" evidence="6">
    <location>
        <begin position="179"/>
        <end position="196"/>
    </location>
</feature>
<organism evidence="8 9">
    <name type="scientific">Asticcacaulis machinosus</name>
    <dbReference type="NCBI Taxonomy" id="2984211"/>
    <lineage>
        <taxon>Bacteria</taxon>
        <taxon>Pseudomonadati</taxon>
        <taxon>Pseudomonadota</taxon>
        <taxon>Alphaproteobacteria</taxon>
        <taxon>Caulobacterales</taxon>
        <taxon>Caulobacteraceae</taxon>
        <taxon>Asticcacaulis</taxon>
    </lineage>
</organism>
<feature type="transmembrane region" description="Helical" evidence="6">
    <location>
        <begin position="120"/>
        <end position="140"/>
    </location>
</feature>
<dbReference type="EMBL" id="JAQQKV010000002">
    <property type="protein sequence ID" value="MDC7676432.1"/>
    <property type="molecule type" value="Genomic_DNA"/>
</dbReference>
<proteinExistence type="predicted"/>
<evidence type="ECO:0000256" key="1">
    <source>
        <dbReference type="ARBA" id="ARBA00004141"/>
    </source>
</evidence>
<evidence type="ECO:0000256" key="2">
    <source>
        <dbReference type="ARBA" id="ARBA00022692"/>
    </source>
</evidence>
<feature type="transmembrane region" description="Helical" evidence="6">
    <location>
        <begin position="230"/>
        <end position="251"/>
    </location>
</feature>